<dbReference type="Pfam" id="PF00842">
    <property type="entry name" value="Ala_racemase_C"/>
    <property type="match status" value="1"/>
</dbReference>
<dbReference type="SUPFAM" id="SSF50621">
    <property type="entry name" value="Alanine racemase C-terminal domain-like"/>
    <property type="match status" value="1"/>
</dbReference>
<evidence type="ECO:0000256" key="3">
    <source>
        <dbReference type="ARBA" id="ARBA00022898"/>
    </source>
</evidence>
<reference evidence="9 10" key="1">
    <citation type="submission" date="2013-08" db="EMBL/GenBank/DDBJ databases">
        <authorList>
            <person name="Huang J."/>
            <person name="Wang G."/>
        </authorList>
    </citation>
    <scope>NUCLEOTIDE SEQUENCE [LARGE SCALE GENOMIC DNA]</scope>
    <source>
        <strain evidence="9 10">BH030004</strain>
    </source>
</reference>
<proteinExistence type="inferred from homology"/>
<dbReference type="EC" id="5.1.1.1" evidence="5"/>
<dbReference type="OrthoDB" id="9813814at2"/>
<dbReference type="AlphaFoldDB" id="A0A0A5G6Z6"/>
<dbReference type="GO" id="GO:0008784">
    <property type="term" value="F:alanine racemase activity"/>
    <property type="evidence" value="ECO:0007669"/>
    <property type="project" value="UniProtKB-UniRule"/>
</dbReference>
<dbReference type="PANTHER" id="PTHR30511">
    <property type="entry name" value="ALANINE RACEMASE"/>
    <property type="match status" value="1"/>
</dbReference>
<protein>
    <recommendedName>
        <fullName evidence="5">Alanine racemase</fullName>
        <ecNumber evidence="5">5.1.1.1</ecNumber>
    </recommendedName>
</protein>
<dbReference type="GO" id="GO:0005829">
    <property type="term" value="C:cytosol"/>
    <property type="evidence" value="ECO:0007669"/>
    <property type="project" value="TreeGrafter"/>
</dbReference>
<dbReference type="RefSeq" id="WP_027446719.1">
    <property type="nucleotide sequence ID" value="NZ_AULJ01000039.1"/>
</dbReference>
<dbReference type="InterPro" id="IPR009006">
    <property type="entry name" value="Ala_racemase/Decarboxylase_C"/>
</dbReference>
<gene>
    <name evidence="9" type="ORF">N783_09100</name>
</gene>
<feature type="modified residue" description="N6-(pyridoxal phosphate)lysine" evidence="5 6">
    <location>
        <position position="41"/>
    </location>
</feature>
<dbReference type="UniPathway" id="UPA00042">
    <property type="reaction ID" value="UER00497"/>
</dbReference>
<dbReference type="STRING" id="1385511.GCA_000425225_03082"/>
<feature type="binding site" evidence="5 7">
    <location>
        <position position="315"/>
    </location>
    <ligand>
        <name>substrate</name>
    </ligand>
</feature>
<dbReference type="InterPro" id="IPR029066">
    <property type="entry name" value="PLP-binding_barrel"/>
</dbReference>
<dbReference type="InterPro" id="IPR001608">
    <property type="entry name" value="Ala_racemase_N"/>
</dbReference>
<evidence type="ECO:0000256" key="1">
    <source>
        <dbReference type="ARBA" id="ARBA00000316"/>
    </source>
</evidence>
<dbReference type="Proteomes" id="UP000030403">
    <property type="component" value="Unassembled WGS sequence"/>
</dbReference>
<comment type="similarity">
    <text evidence="5">Belongs to the alanine racemase family.</text>
</comment>
<comment type="caution">
    <text evidence="9">The sequence shown here is derived from an EMBL/GenBank/DDBJ whole genome shotgun (WGS) entry which is preliminary data.</text>
</comment>
<dbReference type="PANTHER" id="PTHR30511:SF0">
    <property type="entry name" value="ALANINE RACEMASE, CATABOLIC-RELATED"/>
    <property type="match status" value="1"/>
</dbReference>
<dbReference type="CDD" id="cd00430">
    <property type="entry name" value="PLPDE_III_AR"/>
    <property type="match status" value="1"/>
</dbReference>
<sequence length="388" mass="44054">MSIETFYRDSWVEIRLDAIKENMKQLQKTLDDKTGIYAVVKANAYGHGDVQVAQAALESGAYGLAVSLLDEALILREAGVEAPILVMGWVRPEDAPVAVKYNITLTAFQTEWVESVKNQSYEGALSLHLKWDSGMGRIGVRTKEELHELLLSCQDEKIQIDGIFTHFATADELDLSYFHKQQERFEILLEEFNRHWNEDVEIHTGNSAASMRFPEKMHHVVRFGISMYGLYPSTDVKALEPIPLQPAFSLHSKLIHVKKLPKGESISYGATYTTSSEEWIGTVPLGYADGWIRKLQGMEVLVEGKRMPIVGRICMDQFMVRLDQPYPVGTKVTLIGKQMDQEITIDEIADYLDTINYEIPCMISYRVPRIYVKDKNIIEVDNSLSVED</sequence>
<keyword evidence="10" id="KW-1185">Reference proteome</keyword>
<dbReference type="Pfam" id="PF01168">
    <property type="entry name" value="Ala_racemase_N"/>
    <property type="match status" value="1"/>
</dbReference>
<keyword evidence="4 5" id="KW-0413">Isomerase</keyword>
<dbReference type="PROSITE" id="PS00395">
    <property type="entry name" value="ALANINE_RACEMASE"/>
    <property type="match status" value="1"/>
</dbReference>
<evidence type="ECO:0000313" key="9">
    <source>
        <dbReference type="EMBL" id="KGX87834.1"/>
    </source>
</evidence>
<evidence type="ECO:0000256" key="7">
    <source>
        <dbReference type="PIRSR" id="PIRSR600821-52"/>
    </source>
</evidence>
<comment type="catalytic activity">
    <reaction evidence="1 5">
        <text>L-alanine = D-alanine</text>
        <dbReference type="Rhea" id="RHEA:20249"/>
        <dbReference type="ChEBI" id="CHEBI:57416"/>
        <dbReference type="ChEBI" id="CHEBI:57972"/>
        <dbReference type="EC" id="5.1.1.1"/>
    </reaction>
</comment>
<dbReference type="PRINTS" id="PR00992">
    <property type="entry name" value="ALARACEMASE"/>
</dbReference>
<dbReference type="SMART" id="SM01005">
    <property type="entry name" value="Ala_racemase_C"/>
    <property type="match status" value="1"/>
</dbReference>
<comment type="function">
    <text evidence="5">Catalyzes the interconversion of L-alanine and D-alanine. May also act on other amino acids.</text>
</comment>
<feature type="active site" description="Proton acceptor; specific for L-alanine" evidence="5">
    <location>
        <position position="268"/>
    </location>
</feature>
<evidence type="ECO:0000256" key="6">
    <source>
        <dbReference type="PIRSR" id="PIRSR600821-50"/>
    </source>
</evidence>
<evidence type="ECO:0000256" key="5">
    <source>
        <dbReference type="HAMAP-Rule" id="MF_01201"/>
    </source>
</evidence>
<feature type="binding site" evidence="5 7">
    <location>
        <position position="137"/>
    </location>
    <ligand>
        <name>substrate</name>
    </ligand>
</feature>
<dbReference type="EMBL" id="AVPF01000022">
    <property type="protein sequence ID" value="KGX87834.1"/>
    <property type="molecule type" value="Genomic_DNA"/>
</dbReference>
<dbReference type="InterPro" id="IPR011079">
    <property type="entry name" value="Ala_racemase_C"/>
</dbReference>
<keyword evidence="3 5" id="KW-0663">Pyridoxal phosphate</keyword>
<dbReference type="GO" id="GO:0030170">
    <property type="term" value="F:pyridoxal phosphate binding"/>
    <property type="evidence" value="ECO:0007669"/>
    <property type="project" value="UniProtKB-UniRule"/>
</dbReference>
<name>A0A0A5G6Z6_9BACI</name>
<comment type="pathway">
    <text evidence="5">Amino-acid biosynthesis; D-alanine biosynthesis; D-alanine from L-alanine: step 1/1.</text>
</comment>
<dbReference type="eggNOG" id="COG0787">
    <property type="taxonomic scope" value="Bacteria"/>
</dbReference>
<dbReference type="InterPro" id="IPR020622">
    <property type="entry name" value="Ala_racemase_pyridoxalP-BS"/>
</dbReference>
<dbReference type="GO" id="GO:0009252">
    <property type="term" value="P:peptidoglycan biosynthetic process"/>
    <property type="evidence" value="ECO:0007669"/>
    <property type="project" value="TreeGrafter"/>
</dbReference>
<dbReference type="Gene3D" id="3.20.20.10">
    <property type="entry name" value="Alanine racemase"/>
    <property type="match status" value="1"/>
</dbReference>
<dbReference type="GO" id="GO:0030632">
    <property type="term" value="P:D-alanine biosynthetic process"/>
    <property type="evidence" value="ECO:0007669"/>
    <property type="project" value="UniProtKB-UniRule"/>
</dbReference>
<accession>A0A0A5G6Z6</accession>
<organism evidence="9 10">
    <name type="scientific">Pontibacillus marinus BH030004 = DSM 16465</name>
    <dbReference type="NCBI Taxonomy" id="1385511"/>
    <lineage>
        <taxon>Bacteria</taxon>
        <taxon>Bacillati</taxon>
        <taxon>Bacillota</taxon>
        <taxon>Bacilli</taxon>
        <taxon>Bacillales</taxon>
        <taxon>Bacillaceae</taxon>
        <taxon>Pontibacillus</taxon>
    </lineage>
</organism>
<comment type="cofactor">
    <cofactor evidence="2 5 6">
        <name>pyridoxal 5'-phosphate</name>
        <dbReference type="ChEBI" id="CHEBI:597326"/>
    </cofactor>
</comment>
<dbReference type="HAMAP" id="MF_01201">
    <property type="entry name" value="Ala_racemase"/>
    <property type="match status" value="1"/>
</dbReference>
<evidence type="ECO:0000313" key="10">
    <source>
        <dbReference type="Proteomes" id="UP000030403"/>
    </source>
</evidence>
<evidence type="ECO:0000259" key="8">
    <source>
        <dbReference type="SMART" id="SM01005"/>
    </source>
</evidence>
<dbReference type="InterPro" id="IPR000821">
    <property type="entry name" value="Ala_racemase"/>
</dbReference>
<feature type="active site" description="Proton acceptor; specific for D-alanine" evidence="5">
    <location>
        <position position="41"/>
    </location>
</feature>
<dbReference type="FunFam" id="3.20.20.10:FF:000002">
    <property type="entry name" value="Alanine racemase"/>
    <property type="match status" value="1"/>
</dbReference>
<feature type="domain" description="Alanine racemase C-terminal" evidence="8">
    <location>
        <begin position="247"/>
        <end position="372"/>
    </location>
</feature>
<dbReference type="FunFam" id="2.40.37.10:FF:000006">
    <property type="entry name" value="Alanine racemase"/>
    <property type="match status" value="1"/>
</dbReference>
<dbReference type="SUPFAM" id="SSF51419">
    <property type="entry name" value="PLP-binding barrel"/>
    <property type="match status" value="1"/>
</dbReference>
<evidence type="ECO:0000256" key="2">
    <source>
        <dbReference type="ARBA" id="ARBA00001933"/>
    </source>
</evidence>
<dbReference type="NCBIfam" id="TIGR00492">
    <property type="entry name" value="alr"/>
    <property type="match status" value="1"/>
</dbReference>
<dbReference type="Gene3D" id="2.40.37.10">
    <property type="entry name" value="Lyase, Ornithine Decarboxylase, Chain A, domain 1"/>
    <property type="match status" value="1"/>
</dbReference>
<evidence type="ECO:0000256" key="4">
    <source>
        <dbReference type="ARBA" id="ARBA00023235"/>
    </source>
</evidence>